<evidence type="ECO:0000256" key="1">
    <source>
        <dbReference type="SAM" id="MobiDB-lite"/>
    </source>
</evidence>
<name>A0AAV9HLB8_9PEZI</name>
<reference evidence="3" key="2">
    <citation type="submission" date="2023-06" db="EMBL/GenBank/DDBJ databases">
        <authorList>
            <consortium name="Lawrence Berkeley National Laboratory"/>
            <person name="Mondo S.J."/>
            <person name="Hensen N."/>
            <person name="Bonometti L."/>
            <person name="Westerberg I."/>
            <person name="Brannstrom I.O."/>
            <person name="Guillou S."/>
            <person name="Cros-Aarteil S."/>
            <person name="Calhoun S."/>
            <person name="Haridas S."/>
            <person name="Kuo A."/>
            <person name="Pangilinan J."/>
            <person name="Riley R."/>
            <person name="Labutti K."/>
            <person name="Andreopoulos B."/>
            <person name="Lipzen A."/>
            <person name="Chen C."/>
            <person name="Yanf M."/>
            <person name="Daum C."/>
            <person name="Ng V."/>
            <person name="Clum A."/>
            <person name="Steindorff A."/>
            <person name="Ohm R."/>
            <person name="Martin F."/>
            <person name="Silar P."/>
            <person name="Natvig D."/>
            <person name="Lalanne C."/>
            <person name="Gautier V."/>
            <person name="Ament-Velasquez S.L."/>
            <person name="Kruys A."/>
            <person name="Hutchinson M.I."/>
            <person name="Powell A.J."/>
            <person name="Barry K."/>
            <person name="Miller A.N."/>
            <person name="Grigoriev I.V."/>
            <person name="Debuchy R."/>
            <person name="Gladieux P."/>
            <person name="Thoren M.H."/>
            <person name="Johannesson H."/>
        </authorList>
    </citation>
    <scope>NUCLEOTIDE SEQUENCE</scope>
    <source>
        <strain evidence="3">PSN324</strain>
    </source>
</reference>
<dbReference type="EMBL" id="MU864988">
    <property type="protein sequence ID" value="KAK4461584.1"/>
    <property type="molecule type" value="Genomic_DNA"/>
</dbReference>
<feature type="compositionally biased region" description="Polar residues" evidence="1">
    <location>
        <begin position="777"/>
        <end position="801"/>
    </location>
</feature>
<feature type="region of interest" description="Disordered" evidence="1">
    <location>
        <begin position="777"/>
        <end position="872"/>
    </location>
</feature>
<feature type="compositionally biased region" description="Polar residues" evidence="1">
    <location>
        <begin position="435"/>
        <end position="456"/>
    </location>
</feature>
<sequence length="872" mass="95195">MGLFSHRRRHVEVLPEQRWDFISLNDFKSTSCWTPFAYVFLWISLLISISVYVVDIFTAYQLLAFNKWSSQIEPTQIIPLDVSKWIFTGCIIMSVINLIYEYIRAFNIMRRGSVAESFLDHLATRIECLRIGSGRGWKRFLVFAELTKSKKGAEYIALFTFFSFQSWIRVLLCAGPRQVINGFTLFSVYKAKLEIEGNNFDSSLASFIEKIKALATEETRQAVILCGMLYTVVVWIFSFLSLLLAGLFFVCFLWGYIPRADGGLTGFCERKVNKRLKEIVADKINKALVDDERRRRKAEVKAAKKTGENRPITLKPSLPVLNDDDLPAMPAIKRADTFMSISEKTDVSTGSFEMSQLGGKRPMPSRAGTTKTSVSQYSSRASLIGGAADMAGYPLSRTNTGTSAISYGPPRSQSPTPTIPSINVGNYPPSRAPTAASSRTYGPGPQNQVQRMQSDGSALDRGYTPGPGSQMQRMPSNGSAALDRGYTASPAMFSSDAAPTVPFSGRMPSNGPNGYRGPGQPQPGNRWQGQDQGRQPTLPALEPSLPILEPTLPNLELSLSNVAPSLPNLPTLPNLEDPGSGRVSLASSTISNRSGPLSPPRTGPGGYPLRSATNPMPSRGPGPYPPQRNMTAPMQQQQSSYHRSTDSNSSRGSAGRSVHHQQNPSNSSLRNMAMPGTSYGGDQNGDEYEYPPRSNTMPVAGRSTPAVRQDEDDYGYSLPRSNTLPVTGSNNNTAVQAVPAAPTIHEDDEYDYPPSQITMAGPARSNTTLTTAESYLPRQQTDVGYRQQQSRANTMPVNNAAATGGSYQAYPPSGQDMQDDDDDDGYGYPQPARANTMPVNNNNSRGPAPPSSRQNYGGWSEDLEKGGGPARY</sequence>
<feature type="region of interest" description="Disordered" evidence="1">
    <location>
        <begin position="745"/>
        <end position="765"/>
    </location>
</feature>
<keyword evidence="2" id="KW-0472">Membrane</keyword>
<dbReference type="AlphaFoldDB" id="A0AAV9HLB8"/>
<keyword evidence="2" id="KW-0812">Transmembrane</keyword>
<feature type="region of interest" description="Disordered" evidence="1">
    <location>
        <begin position="570"/>
        <end position="732"/>
    </location>
</feature>
<proteinExistence type="predicted"/>
<dbReference type="Pfam" id="PF16944">
    <property type="entry name" value="KCH"/>
    <property type="match status" value="1"/>
</dbReference>
<feature type="compositionally biased region" description="Polar residues" evidence="1">
    <location>
        <begin position="402"/>
        <end position="424"/>
    </location>
</feature>
<evidence type="ECO:0000313" key="3">
    <source>
        <dbReference type="EMBL" id="KAK4461584.1"/>
    </source>
</evidence>
<feature type="compositionally biased region" description="Polar residues" evidence="1">
    <location>
        <begin position="522"/>
        <end position="535"/>
    </location>
</feature>
<dbReference type="PANTHER" id="PTHR36424">
    <property type="entry name" value="PHEROMONE-REGULATED MEMBRANE PROTEIN 6"/>
    <property type="match status" value="1"/>
</dbReference>
<dbReference type="Proteomes" id="UP001321749">
    <property type="component" value="Unassembled WGS sequence"/>
</dbReference>
<feature type="transmembrane region" description="Helical" evidence="2">
    <location>
        <begin position="82"/>
        <end position="103"/>
    </location>
</feature>
<feature type="compositionally biased region" description="Polar residues" evidence="1">
    <location>
        <begin position="628"/>
        <end position="652"/>
    </location>
</feature>
<dbReference type="GO" id="GO:0015079">
    <property type="term" value="F:potassium ion transmembrane transporter activity"/>
    <property type="evidence" value="ECO:0007669"/>
    <property type="project" value="InterPro"/>
</dbReference>
<organism evidence="3 4">
    <name type="scientific">Cladorrhinum samala</name>
    <dbReference type="NCBI Taxonomy" id="585594"/>
    <lineage>
        <taxon>Eukaryota</taxon>
        <taxon>Fungi</taxon>
        <taxon>Dikarya</taxon>
        <taxon>Ascomycota</taxon>
        <taxon>Pezizomycotina</taxon>
        <taxon>Sordariomycetes</taxon>
        <taxon>Sordariomycetidae</taxon>
        <taxon>Sordariales</taxon>
        <taxon>Podosporaceae</taxon>
        <taxon>Cladorrhinum</taxon>
    </lineage>
</organism>
<feature type="compositionally biased region" description="Polar residues" evidence="1">
    <location>
        <begin position="837"/>
        <end position="857"/>
    </location>
</feature>
<feature type="transmembrane region" description="Helical" evidence="2">
    <location>
        <begin position="229"/>
        <end position="257"/>
    </location>
</feature>
<feature type="compositionally biased region" description="Polar residues" evidence="1">
    <location>
        <begin position="660"/>
        <end position="670"/>
    </location>
</feature>
<protein>
    <submittedName>
        <fullName evidence="3">Pheromone-regulated membrane protein 6</fullName>
    </submittedName>
</protein>
<dbReference type="InterPro" id="IPR031606">
    <property type="entry name" value="Kch1/2"/>
</dbReference>
<keyword evidence="4" id="KW-1185">Reference proteome</keyword>
<feature type="transmembrane region" description="Helical" evidence="2">
    <location>
        <begin position="36"/>
        <end position="62"/>
    </location>
</feature>
<keyword evidence="2" id="KW-1133">Transmembrane helix</keyword>
<feature type="compositionally biased region" description="Polar residues" evidence="1">
    <location>
        <begin position="585"/>
        <end position="595"/>
    </location>
</feature>
<comment type="caution">
    <text evidence="3">The sequence shown here is derived from an EMBL/GenBank/DDBJ whole genome shotgun (WGS) entry which is preliminary data.</text>
</comment>
<evidence type="ECO:0000313" key="4">
    <source>
        <dbReference type="Proteomes" id="UP001321749"/>
    </source>
</evidence>
<gene>
    <name evidence="3" type="ORF">QBC42DRAFT_91878</name>
</gene>
<dbReference type="PANTHER" id="PTHR36424:SF1">
    <property type="entry name" value="LOW AFFINITY K(+) TRANSPORTER 1-RELATED"/>
    <property type="match status" value="1"/>
</dbReference>
<feature type="compositionally biased region" description="Polar residues" evidence="1">
    <location>
        <begin position="719"/>
        <end position="732"/>
    </location>
</feature>
<feature type="compositionally biased region" description="Polar residues" evidence="1">
    <location>
        <begin position="467"/>
        <end position="479"/>
    </location>
</feature>
<reference evidence="3" key="1">
    <citation type="journal article" date="2023" name="Mol. Phylogenet. Evol.">
        <title>Genome-scale phylogeny and comparative genomics of the fungal order Sordariales.</title>
        <authorList>
            <person name="Hensen N."/>
            <person name="Bonometti L."/>
            <person name="Westerberg I."/>
            <person name="Brannstrom I.O."/>
            <person name="Guillou S."/>
            <person name="Cros-Aarteil S."/>
            <person name="Calhoun S."/>
            <person name="Haridas S."/>
            <person name="Kuo A."/>
            <person name="Mondo S."/>
            <person name="Pangilinan J."/>
            <person name="Riley R."/>
            <person name="LaButti K."/>
            <person name="Andreopoulos B."/>
            <person name="Lipzen A."/>
            <person name="Chen C."/>
            <person name="Yan M."/>
            <person name="Daum C."/>
            <person name="Ng V."/>
            <person name="Clum A."/>
            <person name="Steindorff A."/>
            <person name="Ohm R.A."/>
            <person name="Martin F."/>
            <person name="Silar P."/>
            <person name="Natvig D.O."/>
            <person name="Lalanne C."/>
            <person name="Gautier V."/>
            <person name="Ament-Velasquez S.L."/>
            <person name="Kruys A."/>
            <person name="Hutchinson M.I."/>
            <person name="Powell A.J."/>
            <person name="Barry K."/>
            <person name="Miller A.N."/>
            <person name="Grigoriev I.V."/>
            <person name="Debuchy R."/>
            <person name="Gladieux P."/>
            <person name="Hiltunen Thoren M."/>
            <person name="Johannesson H."/>
        </authorList>
    </citation>
    <scope>NUCLEOTIDE SEQUENCE</scope>
    <source>
        <strain evidence="3">PSN324</strain>
    </source>
</reference>
<feature type="region of interest" description="Disordered" evidence="1">
    <location>
        <begin position="402"/>
        <end position="546"/>
    </location>
</feature>
<feature type="region of interest" description="Disordered" evidence="1">
    <location>
        <begin position="349"/>
        <end position="374"/>
    </location>
</feature>
<evidence type="ECO:0000256" key="2">
    <source>
        <dbReference type="SAM" id="Phobius"/>
    </source>
</evidence>
<dbReference type="GO" id="GO:0005886">
    <property type="term" value="C:plasma membrane"/>
    <property type="evidence" value="ECO:0007669"/>
    <property type="project" value="InterPro"/>
</dbReference>
<accession>A0AAV9HLB8</accession>